<dbReference type="GO" id="GO:0003723">
    <property type="term" value="F:RNA binding"/>
    <property type="evidence" value="ECO:0007669"/>
    <property type="project" value="UniProtKB-UniRule"/>
</dbReference>
<reference evidence="10" key="4">
    <citation type="submission" date="2025-09" db="UniProtKB">
        <authorList>
            <consortium name="Ensembl"/>
        </authorList>
    </citation>
    <scope>IDENTIFICATION</scope>
    <source>
        <strain evidence="10">17573</strain>
    </source>
</reference>
<keyword evidence="6 7" id="KW-0648">Protein biosynthesis</keyword>
<evidence type="ECO:0000256" key="2">
    <source>
        <dbReference type="ARBA" id="ARBA00022490"/>
    </source>
</evidence>
<accession>F6RP85</accession>
<feature type="compositionally biased region" description="Low complexity" evidence="8">
    <location>
        <begin position="123"/>
        <end position="137"/>
    </location>
</feature>
<evidence type="ECO:0000256" key="3">
    <source>
        <dbReference type="ARBA" id="ARBA00022540"/>
    </source>
</evidence>
<dbReference type="Pfam" id="PF00076">
    <property type="entry name" value="RRM_1"/>
    <property type="match status" value="1"/>
</dbReference>
<dbReference type="GO" id="GO:0031369">
    <property type="term" value="F:translation initiation factor binding"/>
    <property type="evidence" value="ECO:0007669"/>
    <property type="project" value="InterPro"/>
</dbReference>
<feature type="domain" description="RRM" evidence="9">
    <location>
        <begin position="185"/>
        <end position="268"/>
    </location>
</feature>
<keyword evidence="5 7" id="KW-0694">RNA-binding</keyword>
<evidence type="ECO:0000313" key="10">
    <source>
        <dbReference type="Ensembl" id="ENSMMUP00000020371.4"/>
    </source>
</evidence>
<dbReference type="GO" id="GO:0071541">
    <property type="term" value="C:eukaryotic translation initiation factor 3 complex, eIF3m"/>
    <property type="evidence" value="ECO:0007669"/>
    <property type="project" value="Ensembl"/>
</dbReference>
<dbReference type="InParanoid" id="F6RP85"/>
<comment type="subcellular location">
    <subcellularLocation>
        <location evidence="1 7">Cytoplasm</location>
    </subcellularLocation>
</comment>
<dbReference type="SUPFAM" id="SSF54928">
    <property type="entry name" value="RNA-binding domain, RBD"/>
    <property type="match status" value="1"/>
</dbReference>
<dbReference type="InterPro" id="IPR011400">
    <property type="entry name" value="EIF3B"/>
</dbReference>
<name>F6RP85_MACMU</name>
<feature type="compositionally biased region" description="Basic and acidic residues" evidence="8">
    <location>
        <begin position="108"/>
        <end position="118"/>
    </location>
</feature>
<dbReference type="InterPro" id="IPR000504">
    <property type="entry name" value="RRM_dom"/>
</dbReference>
<dbReference type="VGNC" id="VGNC:72193">
    <property type="gene designation" value="EIF3B"/>
</dbReference>
<sequence length="835" mass="93266">MQDAENVAVPEAAEERAEPGQQQPAAEPPPDEGLLRPAGPGAPEAAGTEASSEEVAVAEAGPEPEVRTEPAAEAEAASGPSESLSPPAAEEPPGSHAEPPVPAQGEAPGERARDECADSRAQAASEDAGGNEGSAAEAEPRALENGDADEPSFSDPEDFVDDVSEEELLGDVLKDRPQEADGIDSVIVVDNVPQVGPDRLEKLKNVIHKIFSKFGKITNDFYPEEDGKTKGYIFLEYASPAHAVDAVKNADGYKLDKQHTFRVNLFTDFDKYMTISDEWDIPEKQPFKDLGNLRYWLEEAECRDQYSVIFESGDRTSIFWNDVKDPVSIEERARWTETYVRWSPKGTYLATFHQRGIALWGGEKFKQIQRFSHQGVQLIDFSPCERYLVTFSPLMDTQDDPQAIIIWDILTGHKKRGFHCESSAHWPIFKWSHDGKFFARMTLDTLSIYETPSMGLLDKKSLKISGIKDFSWSPGGNIIAFWVPEDKDIPARVTLMQLPTRQEIRVRNLFNVVDCKLHWQKNGDYLCVKVDRTPKGTQGVVTNFEIFRMREKQVPVDVVEMKETIIAFAWEPNGSKFAVLHGEAPRISVSFYHVKNNGKIELIMWIVTREMFDKQQANTIFWSPQGQFVVLAGLRSMNGALAFVDTSDCTVMNIAEHYMASDVEWDPTGRYVVTSVSWWSHKVDNAYWLWTFQGRLLQKNNKDRFCQLLWRPRPPTLLSQEQIKQIKKDLKKYSKIFEQKDRLSQSKASKVSLVPQREGRAGTSAAVAKAGPHQGCRRRCVCAQSCFCPEDTGSVSPLGGMQWGTGAGTGAWSCDLTAALWAGDSVGGRVSMREK</sequence>
<dbReference type="InterPro" id="IPR012677">
    <property type="entry name" value="Nucleotide-bd_a/b_plait_sf"/>
</dbReference>
<comment type="PTM">
    <text evidence="7">Phosphorylated. Phosphorylation is enhanced upon serum stimulation.</text>
</comment>
<dbReference type="Bgee" id="ENSMMUG00000015529">
    <property type="expression patterns" value="Expressed in fibroblast and 22 other cell types or tissues"/>
</dbReference>
<comment type="similarity">
    <text evidence="7">Belongs to the eIF-3 subunit B family.</text>
</comment>
<dbReference type="AlphaFoldDB" id="F6RP85"/>
<comment type="function">
    <text evidence="7">RNA-binding component of the eukaryotic translation initiation factor 3 (eIF-3) complex, which is required for several steps in the initiation of protein synthesis. The eIF-3 complex associates with the 40S ribosome and facilitates the recruitment of eIF-1, eIF-1A, eIF-2:GTP:methionyl-tRNAi and eIF-5 to form the 43S pre-initiation complex (43S PIC). The eIF-3 complex stimulates mRNA recruitment to the 43S PIC and scanning of the mRNA for AUG recognition. The eIF-3 complex is also required for disassembly and recycling of post-termination ribosomal complexes and subsequently prevents premature joining of the 40S and 60S ribosomal subunits prior to initiation. The eIF-3 complex specifically targets and initiates translation of a subset of mRNAs involved in cell proliferation, including cell cycling, differentiation and apoptosis, and uses different modes of RNA stem-loop binding to exert either translational activation or repression.</text>
</comment>
<dbReference type="GO" id="GO:0010494">
    <property type="term" value="C:cytoplasmic stress granule"/>
    <property type="evidence" value="ECO:0007669"/>
    <property type="project" value="Ensembl"/>
</dbReference>
<dbReference type="GO" id="GO:0075525">
    <property type="term" value="P:viral translational termination-reinitiation"/>
    <property type="evidence" value="ECO:0007669"/>
    <property type="project" value="Ensembl"/>
</dbReference>
<dbReference type="FunFam" id="3.30.70.330:FF:000164">
    <property type="entry name" value="Eukaryotic translation initiation factor 3 subunit B"/>
    <property type="match status" value="1"/>
</dbReference>
<keyword evidence="11" id="KW-1185">Reference proteome</keyword>
<dbReference type="GeneTree" id="ENSGT00550000074913"/>
<keyword evidence="2 7" id="KW-0963">Cytoplasm</keyword>
<dbReference type="GO" id="GO:0075522">
    <property type="term" value="P:IRES-dependent viral translational initiation"/>
    <property type="evidence" value="ECO:0007669"/>
    <property type="project" value="Ensembl"/>
</dbReference>
<comment type="domain">
    <text evidence="7">The RRM domain mediates interaction with EIF3J.</text>
</comment>
<dbReference type="SMR" id="F6RP85"/>
<dbReference type="FunFam" id="2.130.10.10:FF:000489">
    <property type="entry name" value="Eukaryotic translation initiation factor 3 subunit B"/>
    <property type="match status" value="1"/>
</dbReference>
<evidence type="ECO:0000256" key="1">
    <source>
        <dbReference type="ARBA" id="ARBA00004496"/>
    </source>
</evidence>
<organism evidence="10 11">
    <name type="scientific">Macaca mulatta</name>
    <name type="common">Rhesus macaque</name>
    <dbReference type="NCBI Taxonomy" id="9544"/>
    <lineage>
        <taxon>Eukaryota</taxon>
        <taxon>Metazoa</taxon>
        <taxon>Chordata</taxon>
        <taxon>Craniata</taxon>
        <taxon>Vertebrata</taxon>
        <taxon>Euteleostomi</taxon>
        <taxon>Mammalia</taxon>
        <taxon>Eutheria</taxon>
        <taxon>Euarchontoglires</taxon>
        <taxon>Primates</taxon>
        <taxon>Haplorrhini</taxon>
        <taxon>Catarrhini</taxon>
        <taxon>Cercopithecidae</taxon>
        <taxon>Cercopithecinae</taxon>
        <taxon>Macaca</taxon>
    </lineage>
</organism>
<evidence type="ECO:0000256" key="5">
    <source>
        <dbReference type="ARBA" id="ARBA00022884"/>
    </source>
</evidence>
<feature type="compositionally biased region" description="Low complexity" evidence="8">
    <location>
        <begin position="35"/>
        <end position="63"/>
    </location>
</feature>
<dbReference type="PROSITE" id="PS50102">
    <property type="entry name" value="RRM"/>
    <property type="match status" value="1"/>
</dbReference>
<gene>
    <name evidence="7 10 12" type="primary">EIF3B</name>
    <name evidence="7" type="synonym">EIF3S9</name>
</gene>
<comment type="subunit">
    <text evidence="7">Component of the eukaryotic translation initiation factor 3 (eIF-3) complex, which is composed of 13 subunits: EIF3A, EIF3B, EIF3C, EIF3D, EIF3E, EIF3F, EIF3G, EIF3H, EIF3I, EIF3J, EIF3K, EIF3L and EIF3M. The eIF-3 complex appears to include 3 stable modules: module A is composed of EIF3A, EIF3B, EIF3G and EIF3I; module B is composed of EIF3F, EIF3H, and EIF3M; and module C is composed of EIF3C, EIF3D, EIF3E, EIF3K and EIF3L. EIF3C of module C binds EIF3B of module A and EIF3H of module B, thereby linking the three modules. EIF3J is a labile subunit that binds to the eIF-3 complex via EIF3B. The eIF-3 complex interacts with RPS6KB1 under conditions of nutrient depletion. Mitogenic stimulation leads to binding and activation of a complex composed of MTOR and RPTOR, leading to phosphorylation and release of RPS6KB1 and binding of EIF4B to eIF-3. Also interacts with UPF2. Interacts with METTL3.</text>
</comment>
<evidence type="ECO:0000256" key="8">
    <source>
        <dbReference type="SAM" id="MobiDB-lite"/>
    </source>
</evidence>
<evidence type="ECO:0000313" key="11">
    <source>
        <dbReference type="Proteomes" id="UP000006718"/>
    </source>
</evidence>
<reference evidence="10" key="3">
    <citation type="submission" date="2025-08" db="UniProtKB">
        <authorList>
            <consortium name="Ensembl"/>
        </authorList>
    </citation>
    <scope>IDENTIFICATION</scope>
    <source>
        <strain evidence="10">17573</strain>
    </source>
</reference>
<dbReference type="PANTHER" id="PTHR14068">
    <property type="entry name" value="EUKARYOTIC TRANSLATION INITIATION FACTOR 3 EIF3 -RELATED"/>
    <property type="match status" value="1"/>
</dbReference>
<feature type="compositionally biased region" description="Acidic residues" evidence="8">
    <location>
        <begin position="146"/>
        <end position="158"/>
    </location>
</feature>
<dbReference type="Pfam" id="PF08662">
    <property type="entry name" value="eIF2A"/>
    <property type="match status" value="1"/>
</dbReference>
<dbReference type="InterPro" id="IPR034363">
    <property type="entry name" value="eIF3B_RRM"/>
</dbReference>
<dbReference type="GO" id="GO:0003743">
    <property type="term" value="F:translation initiation factor activity"/>
    <property type="evidence" value="ECO:0007669"/>
    <property type="project" value="UniProtKB-UniRule"/>
</dbReference>
<protein>
    <recommendedName>
        <fullName evidence="7">Eukaryotic translation initiation factor 3 subunit B</fullName>
        <shortName evidence="7">eIF3b</shortName>
    </recommendedName>
    <alternativeName>
        <fullName evidence="7">Eukaryotic translation initiation factor 3 subunit 9</fullName>
    </alternativeName>
    <alternativeName>
        <fullName evidence="7">eIF-3-eta</fullName>
    </alternativeName>
</protein>
<keyword evidence="3 7" id="KW-0396">Initiation factor</keyword>
<dbReference type="Proteomes" id="UP000006718">
    <property type="component" value="Chromosome 3"/>
</dbReference>
<evidence type="ECO:0000256" key="7">
    <source>
        <dbReference type="HAMAP-Rule" id="MF_03001"/>
    </source>
</evidence>
<dbReference type="GO" id="GO:0033290">
    <property type="term" value="C:eukaryotic 48S preinitiation complex"/>
    <property type="evidence" value="ECO:0007669"/>
    <property type="project" value="UniProtKB-UniRule"/>
</dbReference>
<feature type="region of interest" description="Disordered" evidence="8">
    <location>
        <begin position="1"/>
        <end position="158"/>
    </location>
</feature>
<dbReference type="HAMAP" id="MF_03001">
    <property type="entry name" value="eIF3b"/>
    <property type="match status" value="1"/>
</dbReference>
<dbReference type="SUPFAM" id="SSF82171">
    <property type="entry name" value="DPP6 N-terminal domain-like"/>
    <property type="match status" value="1"/>
</dbReference>
<evidence type="ECO:0000256" key="6">
    <source>
        <dbReference type="ARBA" id="ARBA00022917"/>
    </source>
</evidence>
<evidence type="ECO:0000259" key="9">
    <source>
        <dbReference type="PROSITE" id="PS50102"/>
    </source>
</evidence>
<evidence type="ECO:0000313" key="12">
    <source>
        <dbReference type="VGNC" id="VGNC:72193"/>
    </source>
</evidence>
<dbReference type="PANTHER" id="PTHR14068:SF0">
    <property type="entry name" value="EUKARYOTIC TRANSLATION INITIATION FACTOR 3 SUBUNIT B"/>
    <property type="match status" value="1"/>
</dbReference>
<evidence type="ECO:0000256" key="4">
    <source>
        <dbReference type="ARBA" id="ARBA00022574"/>
    </source>
</evidence>
<dbReference type="InterPro" id="IPR035979">
    <property type="entry name" value="RBD_domain_sf"/>
</dbReference>
<feature type="compositionally biased region" description="Low complexity" evidence="8">
    <location>
        <begin position="71"/>
        <end position="98"/>
    </location>
</feature>
<dbReference type="GO" id="GO:0001732">
    <property type="term" value="P:formation of cytoplasmic translation initiation complex"/>
    <property type="evidence" value="ECO:0007669"/>
    <property type="project" value="UniProtKB-UniRule"/>
</dbReference>
<dbReference type="GO" id="GO:0005852">
    <property type="term" value="C:eukaryotic translation initiation factor 3 complex"/>
    <property type="evidence" value="ECO:0000318"/>
    <property type="project" value="GO_Central"/>
</dbReference>
<dbReference type="InterPro" id="IPR015943">
    <property type="entry name" value="WD40/YVTN_repeat-like_dom_sf"/>
</dbReference>
<dbReference type="FunCoup" id="F6RP85">
    <property type="interactions" value="3077"/>
</dbReference>
<dbReference type="SMART" id="SM00360">
    <property type="entry name" value="RRM"/>
    <property type="match status" value="1"/>
</dbReference>
<reference evidence="10" key="2">
    <citation type="submission" date="2019-01" db="EMBL/GenBank/DDBJ databases">
        <authorList>
            <person name="Graves T."/>
            <person name="Eichler E.E."/>
            <person name="Wilson R.K."/>
        </authorList>
    </citation>
    <scope>NUCLEOTIDE SEQUENCE [LARGE SCALE GENOMIC DNA]</scope>
    <source>
        <strain evidence="10">17573</strain>
    </source>
</reference>
<dbReference type="InterPro" id="IPR013979">
    <property type="entry name" value="TIF_beta_prop-like"/>
</dbReference>
<dbReference type="Ensembl" id="ENSMMUT00000021777.4">
    <property type="protein sequence ID" value="ENSMMUP00000020371.4"/>
    <property type="gene ID" value="ENSMMUG00000015529.4"/>
</dbReference>
<dbReference type="OMA" id="MRETENM"/>
<keyword evidence="4" id="KW-0853">WD repeat</keyword>
<dbReference type="GO" id="GO:0016282">
    <property type="term" value="C:eukaryotic 43S preinitiation complex"/>
    <property type="evidence" value="ECO:0007669"/>
    <property type="project" value="UniProtKB-UniRule"/>
</dbReference>
<dbReference type="STRING" id="9544.ENSMMUP00000020371"/>
<keyword evidence="7" id="KW-0597">Phosphoprotein</keyword>
<dbReference type="VEuPathDB" id="HostDB:ENSMMUG00000015529"/>
<dbReference type="GO" id="GO:0006446">
    <property type="term" value="P:regulation of translational initiation"/>
    <property type="evidence" value="ECO:0007669"/>
    <property type="project" value="Ensembl"/>
</dbReference>
<dbReference type="ExpressionAtlas" id="F6RP85">
    <property type="expression patterns" value="baseline"/>
</dbReference>
<dbReference type="Gene3D" id="3.30.70.330">
    <property type="match status" value="1"/>
</dbReference>
<reference evidence="11" key="1">
    <citation type="journal article" date="2007" name="Science">
        <title>Evolutionary and biomedical insights from the rhesus macaque genome.</title>
        <authorList>
            <person name="Gibbs R.A."/>
            <person name="Rogers J."/>
            <person name="Katze M.G."/>
            <person name="Bumgarner R."/>
            <person name="Weinstock G.M."/>
            <person name="Mardis E.R."/>
            <person name="Remington K.A."/>
            <person name="Strausberg R.L."/>
            <person name="Venter J.C."/>
            <person name="Wilson R.K."/>
            <person name="Batzer M.A."/>
            <person name="Bustamante C.D."/>
            <person name="Eichler E.E."/>
            <person name="Hahn M.W."/>
            <person name="Hardison R.C."/>
            <person name="Makova K.D."/>
            <person name="Miller W."/>
            <person name="Milosavljevic A."/>
            <person name="Palermo R.E."/>
            <person name="Siepel A."/>
            <person name="Sikela J.M."/>
            <person name="Attaway T."/>
            <person name="Bell S."/>
            <person name="Bernard K.E."/>
            <person name="Buhay C.J."/>
            <person name="Chandrabose M.N."/>
            <person name="Dao M."/>
            <person name="Davis C."/>
            <person name="Delehaunty K.D."/>
            <person name="Ding Y."/>
            <person name="Dinh H.H."/>
            <person name="Dugan-Rocha S."/>
            <person name="Fulton L.A."/>
            <person name="Gabisi R.A."/>
            <person name="Garner T.T."/>
            <person name="Godfrey J."/>
            <person name="Hawes A.C."/>
            <person name="Hernandez J."/>
            <person name="Hines S."/>
            <person name="Holder M."/>
            <person name="Hume J."/>
            <person name="Jhangiani S.N."/>
            <person name="Joshi V."/>
            <person name="Khan Z.M."/>
            <person name="Kirkness E.F."/>
            <person name="Cree A."/>
            <person name="Fowler R.G."/>
            <person name="Lee S."/>
            <person name="Lewis L.R."/>
            <person name="Li Z."/>
            <person name="Liu Y.-S."/>
            <person name="Moore S.M."/>
            <person name="Muzny D."/>
            <person name="Nazareth L.V."/>
            <person name="Ngo D.N."/>
            <person name="Okwuonu G.O."/>
            <person name="Pai G."/>
            <person name="Parker D."/>
            <person name="Paul H.A."/>
            <person name="Pfannkoch C."/>
            <person name="Pohl C.S."/>
            <person name="Rogers Y.-H.C."/>
            <person name="Ruiz S.J."/>
            <person name="Sabo A."/>
            <person name="Santibanez J."/>
            <person name="Schneider B.W."/>
            <person name="Smith S.M."/>
            <person name="Sodergren E."/>
            <person name="Svatek A.F."/>
            <person name="Utterback T.R."/>
            <person name="Vattathil S."/>
            <person name="Warren W."/>
            <person name="White C.S."/>
            <person name="Chinwalla A.T."/>
            <person name="Feng Y."/>
            <person name="Halpern A.L."/>
            <person name="Hillier L.W."/>
            <person name="Huang X."/>
            <person name="Minx P."/>
            <person name="Nelson J.O."/>
            <person name="Pepin K.H."/>
            <person name="Qin X."/>
            <person name="Sutton G.G."/>
            <person name="Venter E."/>
            <person name="Walenz B.P."/>
            <person name="Wallis J.W."/>
            <person name="Worley K.C."/>
            <person name="Yang S.-P."/>
            <person name="Jones S.M."/>
            <person name="Marra M.A."/>
            <person name="Rocchi M."/>
            <person name="Schein J.E."/>
            <person name="Baertsch R."/>
            <person name="Clarke L."/>
            <person name="Csuros M."/>
            <person name="Glasscock J."/>
            <person name="Harris R.A."/>
            <person name="Havlak P."/>
            <person name="Jackson A.R."/>
            <person name="Jiang H."/>
            <person name="Liu Y."/>
            <person name="Messina D.N."/>
            <person name="Shen Y."/>
            <person name="Song H.X.-Z."/>
            <person name="Wylie T."/>
            <person name="Zhang L."/>
            <person name="Birney E."/>
            <person name="Han K."/>
            <person name="Konkel M.K."/>
            <person name="Lee J."/>
            <person name="Smit A.F.A."/>
            <person name="Ullmer B."/>
            <person name="Wang H."/>
            <person name="Xing J."/>
            <person name="Burhans R."/>
            <person name="Cheng Z."/>
            <person name="Karro J.E."/>
            <person name="Ma J."/>
            <person name="Raney B."/>
            <person name="She X."/>
            <person name="Cox M.J."/>
            <person name="Demuth J.P."/>
            <person name="Dumas L.J."/>
            <person name="Han S.-G."/>
            <person name="Hopkins J."/>
            <person name="Karimpour-Fard A."/>
            <person name="Kim Y.H."/>
            <person name="Pollack J.R."/>
            <person name="Vinar T."/>
            <person name="Addo-Quaye C."/>
            <person name="Degenhardt J."/>
            <person name="Denby A."/>
            <person name="Hubisz M.J."/>
            <person name="Indap A."/>
            <person name="Kosiol C."/>
            <person name="Lahn B.T."/>
            <person name="Lawson H.A."/>
            <person name="Marklein A."/>
            <person name="Nielsen R."/>
            <person name="Vallender E.J."/>
            <person name="Clark A.G."/>
            <person name="Ferguson B."/>
            <person name="Hernandez R.D."/>
            <person name="Hirani K."/>
            <person name="Kehrer-Sawatzki H."/>
            <person name="Kolb J."/>
            <person name="Patil S."/>
            <person name="Pu L.-L."/>
            <person name="Ren Y."/>
            <person name="Smith D.G."/>
            <person name="Wheeler D.A."/>
            <person name="Schenck I."/>
            <person name="Ball E.V."/>
            <person name="Chen R."/>
            <person name="Cooper D.N."/>
            <person name="Giardine B."/>
            <person name="Hsu F."/>
            <person name="Kent W.J."/>
            <person name="Lesk A."/>
            <person name="Nelson D.L."/>
            <person name="O'brien W.E."/>
            <person name="Pruefer K."/>
            <person name="Stenson P.D."/>
            <person name="Wallace J.C."/>
            <person name="Ke H."/>
            <person name="Liu X.-M."/>
            <person name="Wang P."/>
            <person name="Xiang A.P."/>
            <person name="Yang F."/>
            <person name="Barber G.P."/>
            <person name="Haussler D."/>
            <person name="Karolchik D."/>
            <person name="Kern A.D."/>
            <person name="Kuhn R.M."/>
            <person name="Smith K.E."/>
            <person name="Zwieg A.S."/>
        </authorList>
    </citation>
    <scope>NUCLEOTIDE SEQUENCE [LARGE SCALE GENOMIC DNA]</scope>
    <source>
        <strain evidence="11">17573</strain>
    </source>
</reference>
<dbReference type="GO" id="GO:0006413">
    <property type="term" value="P:translational initiation"/>
    <property type="evidence" value="ECO:0000318"/>
    <property type="project" value="GO_Central"/>
</dbReference>
<dbReference type="CDD" id="cd12278">
    <property type="entry name" value="RRM_eIF3B"/>
    <property type="match status" value="1"/>
</dbReference>
<dbReference type="GO" id="GO:0045202">
    <property type="term" value="C:synapse"/>
    <property type="evidence" value="ECO:0007669"/>
    <property type="project" value="Ensembl"/>
</dbReference>
<proteinExistence type="inferred from homology"/>
<dbReference type="Gene3D" id="2.130.10.10">
    <property type="entry name" value="YVTN repeat-like/Quinoprotein amine dehydrogenase"/>
    <property type="match status" value="1"/>
</dbReference>